<feature type="transmembrane region" description="Helical" evidence="1">
    <location>
        <begin position="12"/>
        <end position="35"/>
    </location>
</feature>
<comment type="caution">
    <text evidence="3">The sequence shown here is derived from an EMBL/GenBank/DDBJ whole genome shotgun (WGS) entry which is preliminary data.</text>
</comment>
<keyword evidence="1" id="KW-0472">Membrane</keyword>
<dbReference type="EMBL" id="SOEG01000013">
    <property type="protein sequence ID" value="TDX51433.1"/>
    <property type="molecule type" value="Genomic_DNA"/>
</dbReference>
<keyword evidence="1" id="KW-0812">Transmembrane</keyword>
<keyword evidence="4" id="KW-1185">Reference proteome</keyword>
<dbReference type="AlphaFoldDB" id="A0A4V6QB94"/>
<dbReference type="Pfam" id="PF09851">
    <property type="entry name" value="SHOCT"/>
    <property type="match status" value="1"/>
</dbReference>
<proteinExistence type="predicted"/>
<dbReference type="STRING" id="926561.GCA_000379025_01491"/>
<name>A0A4V6QB94_9FIRM</name>
<feature type="domain" description="SHOCT" evidence="2">
    <location>
        <begin position="55"/>
        <end position="81"/>
    </location>
</feature>
<organism evidence="3 4">
    <name type="scientific">Orenia marismortui</name>
    <dbReference type="NCBI Taxonomy" id="46469"/>
    <lineage>
        <taxon>Bacteria</taxon>
        <taxon>Bacillati</taxon>
        <taxon>Bacillota</taxon>
        <taxon>Clostridia</taxon>
        <taxon>Halanaerobiales</taxon>
        <taxon>Halobacteroidaceae</taxon>
        <taxon>Orenia</taxon>
    </lineage>
</organism>
<protein>
    <submittedName>
        <fullName evidence="3">Putative membrane protein</fullName>
    </submittedName>
</protein>
<accession>A0A4V6QB94</accession>
<evidence type="ECO:0000256" key="1">
    <source>
        <dbReference type="SAM" id="Phobius"/>
    </source>
</evidence>
<evidence type="ECO:0000313" key="4">
    <source>
        <dbReference type="Proteomes" id="UP000295832"/>
    </source>
</evidence>
<dbReference type="Proteomes" id="UP000295832">
    <property type="component" value="Unassembled WGS sequence"/>
</dbReference>
<keyword evidence="1" id="KW-1133">Transmembrane helix</keyword>
<sequence>MMHGWGYGMRGFFGGGMLMMGIFWIAIIAIVIYFLRNSNKSTNRVETYRRDVKEDPVEIAKKRYAKGEISKEEFQEIKEELKS</sequence>
<reference evidence="3 4" key="1">
    <citation type="submission" date="2019-03" db="EMBL/GenBank/DDBJ databases">
        <title>Subsurface microbial communities from deep shales in Ohio and West Virginia, USA.</title>
        <authorList>
            <person name="Wrighton K."/>
        </authorList>
    </citation>
    <scope>NUCLEOTIDE SEQUENCE [LARGE SCALE GENOMIC DNA]</scope>
    <source>
        <strain evidence="3 4">MSL 6dP</strain>
    </source>
</reference>
<gene>
    <name evidence="3" type="ORF">C7959_11378</name>
</gene>
<evidence type="ECO:0000313" key="3">
    <source>
        <dbReference type="EMBL" id="TDX51433.1"/>
    </source>
</evidence>
<dbReference type="InterPro" id="IPR018649">
    <property type="entry name" value="SHOCT"/>
</dbReference>
<evidence type="ECO:0000259" key="2">
    <source>
        <dbReference type="Pfam" id="PF09851"/>
    </source>
</evidence>
<dbReference type="RefSeq" id="WP_134116792.1">
    <property type="nucleotide sequence ID" value="NZ_SOEG01000013.1"/>
</dbReference>